<evidence type="ECO:0000256" key="1">
    <source>
        <dbReference type="SAM" id="MobiDB-lite"/>
    </source>
</evidence>
<feature type="region of interest" description="Disordered" evidence="1">
    <location>
        <begin position="94"/>
        <end position="114"/>
    </location>
</feature>
<keyword evidence="2" id="KW-0812">Transmembrane</keyword>
<feature type="transmembrane region" description="Helical" evidence="2">
    <location>
        <begin position="25"/>
        <end position="45"/>
    </location>
</feature>
<dbReference type="InterPro" id="IPR021449">
    <property type="entry name" value="DUF3099"/>
</dbReference>
<dbReference type="Proteomes" id="UP000653674">
    <property type="component" value="Unassembled WGS sequence"/>
</dbReference>
<gene>
    <name evidence="3" type="ORF">Pfl04_51490</name>
</gene>
<keyword evidence="2" id="KW-1133">Transmembrane helix</keyword>
<reference evidence="3" key="1">
    <citation type="submission" date="2021-01" db="EMBL/GenBank/DDBJ databases">
        <title>Whole genome shotgun sequence of Planosporangium flavigriseum NBRC 105377.</title>
        <authorList>
            <person name="Komaki H."/>
            <person name="Tamura T."/>
        </authorList>
    </citation>
    <scope>NUCLEOTIDE SEQUENCE</scope>
    <source>
        <strain evidence="3">NBRC 105377</strain>
    </source>
</reference>
<keyword evidence="4" id="KW-1185">Reference proteome</keyword>
<keyword evidence="2" id="KW-0472">Membrane</keyword>
<feature type="transmembrane region" description="Helical" evidence="2">
    <location>
        <begin position="51"/>
        <end position="72"/>
    </location>
</feature>
<accession>A0A8J3LU06</accession>
<evidence type="ECO:0000313" key="4">
    <source>
        <dbReference type="Proteomes" id="UP000653674"/>
    </source>
</evidence>
<evidence type="ECO:0000256" key="2">
    <source>
        <dbReference type="SAM" id="Phobius"/>
    </source>
</evidence>
<dbReference type="AlphaFoldDB" id="A0A8J3LU06"/>
<sequence length="114" mass="12892">MQRSVIITDAEPSQDDQLRSRQIKYLIMMSIRALCLILAAVLVSLRVPLLPLWLILCVTAMILLPWLAVMLANDRPPKEQYRLSNKLHLRARAEEAPPNAIAPAREPTVIDAEE</sequence>
<name>A0A8J3LU06_9ACTN</name>
<protein>
    <recommendedName>
        <fullName evidence="5">DUF3099 domain-containing protein</fullName>
    </recommendedName>
</protein>
<feature type="compositionally biased region" description="Low complexity" evidence="1">
    <location>
        <begin position="96"/>
        <end position="107"/>
    </location>
</feature>
<evidence type="ECO:0000313" key="3">
    <source>
        <dbReference type="EMBL" id="GIG76745.1"/>
    </source>
</evidence>
<comment type="caution">
    <text evidence="3">The sequence shown here is derived from an EMBL/GenBank/DDBJ whole genome shotgun (WGS) entry which is preliminary data.</text>
</comment>
<evidence type="ECO:0008006" key="5">
    <source>
        <dbReference type="Google" id="ProtNLM"/>
    </source>
</evidence>
<proteinExistence type="predicted"/>
<dbReference type="EMBL" id="BONU01000076">
    <property type="protein sequence ID" value="GIG76745.1"/>
    <property type="molecule type" value="Genomic_DNA"/>
</dbReference>
<dbReference type="Pfam" id="PF11298">
    <property type="entry name" value="DUF3099"/>
    <property type="match status" value="1"/>
</dbReference>
<organism evidence="3 4">
    <name type="scientific">Planosporangium flavigriseum</name>
    <dbReference type="NCBI Taxonomy" id="373681"/>
    <lineage>
        <taxon>Bacteria</taxon>
        <taxon>Bacillati</taxon>
        <taxon>Actinomycetota</taxon>
        <taxon>Actinomycetes</taxon>
        <taxon>Micromonosporales</taxon>
        <taxon>Micromonosporaceae</taxon>
        <taxon>Planosporangium</taxon>
    </lineage>
</organism>